<dbReference type="EMBL" id="CAWUPB010001176">
    <property type="protein sequence ID" value="CAK7349521.1"/>
    <property type="molecule type" value="Genomic_DNA"/>
</dbReference>
<gene>
    <name evidence="1" type="ORF">DCAF_LOCUS22240</name>
</gene>
<organism evidence="1 2">
    <name type="scientific">Dovyalis caffra</name>
    <dbReference type="NCBI Taxonomy" id="77055"/>
    <lineage>
        <taxon>Eukaryota</taxon>
        <taxon>Viridiplantae</taxon>
        <taxon>Streptophyta</taxon>
        <taxon>Embryophyta</taxon>
        <taxon>Tracheophyta</taxon>
        <taxon>Spermatophyta</taxon>
        <taxon>Magnoliopsida</taxon>
        <taxon>eudicotyledons</taxon>
        <taxon>Gunneridae</taxon>
        <taxon>Pentapetalae</taxon>
        <taxon>rosids</taxon>
        <taxon>fabids</taxon>
        <taxon>Malpighiales</taxon>
        <taxon>Salicaceae</taxon>
        <taxon>Flacourtieae</taxon>
        <taxon>Dovyalis</taxon>
    </lineage>
</organism>
<proteinExistence type="predicted"/>
<protein>
    <submittedName>
        <fullName evidence="1">Uncharacterized protein</fullName>
    </submittedName>
</protein>
<feature type="non-terminal residue" evidence="1">
    <location>
        <position position="1"/>
    </location>
</feature>
<evidence type="ECO:0000313" key="1">
    <source>
        <dbReference type="EMBL" id="CAK7349521.1"/>
    </source>
</evidence>
<comment type="caution">
    <text evidence="1">The sequence shown here is derived from an EMBL/GenBank/DDBJ whole genome shotgun (WGS) entry which is preliminary data.</text>
</comment>
<evidence type="ECO:0000313" key="2">
    <source>
        <dbReference type="Proteomes" id="UP001314170"/>
    </source>
</evidence>
<sequence length="109" mass="11567">APVLVLGDELGGEHCWSCGRGSVGVRGRLSAGVRSLTRGCRTLRACYSSLRDGGCCALGKGRTRGVTRPETTARRGEVGVRRRARLALDRGVLVVWGKAKGKSWCVEVG</sequence>
<accession>A0AAV1SDU0</accession>
<dbReference type="Proteomes" id="UP001314170">
    <property type="component" value="Unassembled WGS sequence"/>
</dbReference>
<keyword evidence="2" id="KW-1185">Reference proteome</keyword>
<reference evidence="1 2" key="1">
    <citation type="submission" date="2024-01" db="EMBL/GenBank/DDBJ databases">
        <authorList>
            <person name="Waweru B."/>
        </authorList>
    </citation>
    <scope>NUCLEOTIDE SEQUENCE [LARGE SCALE GENOMIC DNA]</scope>
</reference>
<dbReference type="AlphaFoldDB" id="A0AAV1SDU0"/>
<name>A0AAV1SDU0_9ROSI</name>